<protein>
    <submittedName>
        <fullName evidence="2">Predicted protein</fullName>
    </submittedName>
</protein>
<sequence length="347" mass="39249">MRMWHINVPRHPYGDDAQYVSINKLPPHRFSLMKQGSHRCLQCTTRDSHNDDVARRCGTQFIILFSFPPPSVPSAPSYHIVIIHSHPQFMSRKLRSVLAGAAPTTPTTPPAPRAPRGRKRLQSNAKDTMPKCSKTDTTQEDQNSDKDNSNRRPLPNGQLRIRLKMQKACLPISNCENGIICAADNHACNECTQKHRKTSDVVDVVFDDPAAVVGVDATDDDIPALVTAHEEPEVDLHQGDEMDIDNIRDTNLVTLDGVVMGPQVCEQLNAWLGGYQSILKCMTPGNFNWFLHSMLFYHTKYVLQKQLVKKKREEDAEELMRQQEEDAEEEEGLGLDEEIVEEDEEDE</sequence>
<dbReference type="AlphaFoldDB" id="B0E2Y6"/>
<feature type="compositionally biased region" description="Basic and acidic residues" evidence="1">
    <location>
        <begin position="313"/>
        <end position="324"/>
    </location>
</feature>
<dbReference type="GeneID" id="6086208"/>
<dbReference type="OrthoDB" id="2527272at2759"/>
<accession>B0E2Y6</accession>
<dbReference type="InParanoid" id="B0E2Y6"/>
<evidence type="ECO:0000256" key="1">
    <source>
        <dbReference type="SAM" id="MobiDB-lite"/>
    </source>
</evidence>
<dbReference type="Proteomes" id="UP000001194">
    <property type="component" value="Unassembled WGS sequence"/>
</dbReference>
<keyword evidence="3" id="KW-1185">Reference proteome</keyword>
<dbReference type="KEGG" id="lbc:LACBIDRAFT_335649"/>
<reference evidence="2 3" key="1">
    <citation type="journal article" date="2008" name="Nature">
        <title>The genome of Laccaria bicolor provides insights into mycorrhizal symbiosis.</title>
        <authorList>
            <person name="Martin F."/>
            <person name="Aerts A."/>
            <person name="Ahren D."/>
            <person name="Brun A."/>
            <person name="Danchin E.G.J."/>
            <person name="Duchaussoy F."/>
            <person name="Gibon J."/>
            <person name="Kohler A."/>
            <person name="Lindquist E."/>
            <person name="Pereda V."/>
            <person name="Salamov A."/>
            <person name="Shapiro H.J."/>
            <person name="Wuyts J."/>
            <person name="Blaudez D."/>
            <person name="Buee M."/>
            <person name="Brokstein P."/>
            <person name="Canbaeck B."/>
            <person name="Cohen D."/>
            <person name="Courty P.E."/>
            <person name="Coutinho P.M."/>
            <person name="Delaruelle C."/>
            <person name="Detter J.C."/>
            <person name="Deveau A."/>
            <person name="DiFazio S."/>
            <person name="Duplessis S."/>
            <person name="Fraissinet-Tachet L."/>
            <person name="Lucic E."/>
            <person name="Frey-Klett P."/>
            <person name="Fourrey C."/>
            <person name="Feussner I."/>
            <person name="Gay G."/>
            <person name="Grimwood J."/>
            <person name="Hoegger P.J."/>
            <person name="Jain P."/>
            <person name="Kilaru S."/>
            <person name="Labbe J."/>
            <person name="Lin Y.C."/>
            <person name="Legue V."/>
            <person name="Le Tacon F."/>
            <person name="Marmeisse R."/>
            <person name="Melayah D."/>
            <person name="Montanini B."/>
            <person name="Muratet M."/>
            <person name="Nehls U."/>
            <person name="Niculita-Hirzel H."/>
            <person name="Oudot-Le Secq M.P."/>
            <person name="Peter M."/>
            <person name="Quesneville H."/>
            <person name="Rajashekar B."/>
            <person name="Reich M."/>
            <person name="Rouhier N."/>
            <person name="Schmutz J."/>
            <person name="Yin T."/>
            <person name="Chalot M."/>
            <person name="Henrissat B."/>
            <person name="Kuees U."/>
            <person name="Lucas S."/>
            <person name="Van de Peer Y."/>
            <person name="Podila G.K."/>
            <person name="Polle A."/>
            <person name="Pukkila P.J."/>
            <person name="Richardson P.M."/>
            <person name="Rouze P."/>
            <person name="Sanders I.R."/>
            <person name="Stajich J.E."/>
            <person name="Tunlid A."/>
            <person name="Tuskan G."/>
            <person name="Grigoriev I.V."/>
        </authorList>
    </citation>
    <scope>NUCLEOTIDE SEQUENCE [LARGE SCALE GENOMIC DNA]</scope>
    <source>
        <strain evidence="3">S238N-H82 / ATCC MYA-4686</strain>
    </source>
</reference>
<proteinExistence type="predicted"/>
<gene>
    <name evidence="2" type="ORF">LACBIDRAFT_335649</name>
</gene>
<dbReference type="HOGENOM" id="CLU_799431_0_0_1"/>
<evidence type="ECO:0000313" key="2">
    <source>
        <dbReference type="EMBL" id="EDQ98795.1"/>
    </source>
</evidence>
<dbReference type="RefSeq" id="XP_001890554.1">
    <property type="nucleotide sequence ID" value="XM_001890519.1"/>
</dbReference>
<feature type="compositionally biased region" description="Acidic residues" evidence="1">
    <location>
        <begin position="325"/>
        <end position="347"/>
    </location>
</feature>
<feature type="region of interest" description="Disordered" evidence="1">
    <location>
        <begin position="313"/>
        <end position="347"/>
    </location>
</feature>
<evidence type="ECO:0000313" key="3">
    <source>
        <dbReference type="Proteomes" id="UP000001194"/>
    </source>
</evidence>
<dbReference type="EMBL" id="DS547196">
    <property type="protein sequence ID" value="EDQ98795.1"/>
    <property type="molecule type" value="Genomic_DNA"/>
</dbReference>
<organism evidence="3">
    <name type="scientific">Laccaria bicolor (strain S238N-H82 / ATCC MYA-4686)</name>
    <name type="common">Bicoloured deceiver</name>
    <name type="synonym">Laccaria laccata var. bicolor</name>
    <dbReference type="NCBI Taxonomy" id="486041"/>
    <lineage>
        <taxon>Eukaryota</taxon>
        <taxon>Fungi</taxon>
        <taxon>Dikarya</taxon>
        <taxon>Basidiomycota</taxon>
        <taxon>Agaricomycotina</taxon>
        <taxon>Agaricomycetes</taxon>
        <taxon>Agaricomycetidae</taxon>
        <taxon>Agaricales</taxon>
        <taxon>Agaricineae</taxon>
        <taxon>Hydnangiaceae</taxon>
        <taxon>Laccaria</taxon>
    </lineage>
</organism>
<feature type="region of interest" description="Disordered" evidence="1">
    <location>
        <begin position="101"/>
        <end position="157"/>
    </location>
</feature>
<name>B0E2Y6_LACBS</name>